<accession>A0A9W7T217</accession>
<protein>
    <submittedName>
        <fullName evidence="1">Uncharacterized protein</fullName>
    </submittedName>
</protein>
<proteinExistence type="predicted"/>
<organism evidence="1 2">
    <name type="scientific">Teratosphaeria destructans</name>
    <dbReference type="NCBI Taxonomy" id="418781"/>
    <lineage>
        <taxon>Eukaryota</taxon>
        <taxon>Fungi</taxon>
        <taxon>Dikarya</taxon>
        <taxon>Ascomycota</taxon>
        <taxon>Pezizomycotina</taxon>
        <taxon>Dothideomycetes</taxon>
        <taxon>Dothideomycetidae</taxon>
        <taxon>Mycosphaerellales</taxon>
        <taxon>Teratosphaeriaceae</taxon>
        <taxon>Teratosphaeria</taxon>
    </lineage>
</organism>
<dbReference type="Proteomes" id="UP001138500">
    <property type="component" value="Unassembled WGS sequence"/>
</dbReference>
<gene>
    <name evidence="1" type="ORF">Tdes44962_MAKER10471</name>
</gene>
<sequence length="101" mass="11673">MAVTDWRLGRMCRREDIRSRIDLKPKWRLNRKGRASWWTSFEVRRRAHFWLVGCSVLRTSAYTIWRNSGGNFGTGKALIGRMRSALAPACGPESITVWVCS</sequence>
<evidence type="ECO:0000313" key="1">
    <source>
        <dbReference type="EMBL" id="KAH9845605.1"/>
    </source>
</evidence>
<evidence type="ECO:0000313" key="2">
    <source>
        <dbReference type="Proteomes" id="UP001138500"/>
    </source>
</evidence>
<reference evidence="1 2" key="2">
    <citation type="journal article" date="2021" name="Curr. Genet.">
        <title>Genetic response to nitrogen starvation in the aggressive Eucalyptus foliar pathogen Teratosphaeria destructans.</title>
        <authorList>
            <person name="Havenga M."/>
            <person name="Wingfield B.D."/>
            <person name="Wingfield M.J."/>
            <person name="Dreyer L.L."/>
            <person name="Roets F."/>
            <person name="Aylward J."/>
        </authorList>
    </citation>
    <scope>NUCLEOTIDE SEQUENCE [LARGE SCALE GENOMIC DNA]</scope>
    <source>
        <strain evidence="1">CMW44962</strain>
    </source>
</reference>
<dbReference type="AlphaFoldDB" id="A0A9W7T217"/>
<dbReference type="EMBL" id="RIBY02000024">
    <property type="protein sequence ID" value="KAH9845605.1"/>
    <property type="molecule type" value="Genomic_DNA"/>
</dbReference>
<reference evidence="1 2" key="1">
    <citation type="journal article" date="2018" name="IMA Fungus">
        <title>IMA Genome-F 10: Nine draft genome sequences of Claviceps purpurea s.lat., including C. arundinis, C. humidiphila, and C. cf. spartinae, pseudomolecules for the pitch canker pathogen Fusarium circinatum, draft genome of Davidsoniella eucalypti, Grosmannia galeiformis, Quambalaria eucalypti, and Teratosphaeria destructans.</title>
        <authorList>
            <person name="Wingfield B.D."/>
            <person name="Liu M."/>
            <person name="Nguyen H.D."/>
            <person name="Lane F.A."/>
            <person name="Morgan S.W."/>
            <person name="De Vos L."/>
            <person name="Wilken P.M."/>
            <person name="Duong T.A."/>
            <person name="Aylward J."/>
            <person name="Coetzee M.P."/>
            <person name="Dadej K."/>
            <person name="De Beer Z.W."/>
            <person name="Findlay W."/>
            <person name="Havenga M."/>
            <person name="Kolarik M."/>
            <person name="Menzies J.G."/>
            <person name="Naidoo K."/>
            <person name="Pochopski O."/>
            <person name="Shoukouhi P."/>
            <person name="Santana Q.C."/>
            <person name="Seifert K.A."/>
            <person name="Soal N."/>
            <person name="Steenkamp E.T."/>
            <person name="Tatham C.T."/>
            <person name="van der Nest M.A."/>
            <person name="Wingfield M.J."/>
        </authorList>
    </citation>
    <scope>NUCLEOTIDE SEQUENCE [LARGE SCALE GENOMIC DNA]</scope>
    <source>
        <strain evidence="1">CMW44962</strain>
    </source>
</reference>
<comment type="caution">
    <text evidence="1">The sequence shown here is derived from an EMBL/GenBank/DDBJ whole genome shotgun (WGS) entry which is preliminary data.</text>
</comment>
<keyword evidence="2" id="KW-1185">Reference proteome</keyword>
<name>A0A9W7T217_9PEZI</name>